<reference evidence="3" key="2">
    <citation type="submission" date="2023-06" db="EMBL/GenBank/DDBJ databases">
        <authorList>
            <consortium name="Lawrence Berkeley National Laboratory"/>
            <person name="Mondo S.J."/>
            <person name="Hensen N."/>
            <person name="Bonometti L."/>
            <person name="Westerberg I."/>
            <person name="Brannstrom I.O."/>
            <person name="Guillou S."/>
            <person name="Cros-Aarteil S."/>
            <person name="Calhoun S."/>
            <person name="Haridas S."/>
            <person name="Kuo A."/>
            <person name="Pangilinan J."/>
            <person name="Riley R."/>
            <person name="Labutti K."/>
            <person name="Andreopoulos B."/>
            <person name="Lipzen A."/>
            <person name="Chen C."/>
            <person name="Yanf M."/>
            <person name="Daum C."/>
            <person name="Ng V."/>
            <person name="Clum A."/>
            <person name="Steindorff A."/>
            <person name="Ohm R."/>
            <person name="Martin F."/>
            <person name="Silar P."/>
            <person name="Natvig D."/>
            <person name="Lalanne C."/>
            <person name="Gautier V."/>
            <person name="Ament-Velasquez S.L."/>
            <person name="Kruys A."/>
            <person name="Hutchinson M.I."/>
            <person name="Powell A.J."/>
            <person name="Barry K."/>
            <person name="Miller A.N."/>
            <person name="Grigoriev I.V."/>
            <person name="Debuchy R."/>
            <person name="Gladieux P."/>
            <person name="Thoren M.H."/>
            <person name="Johannesson H."/>
        </authorList>
    </citation>
    <scope>NUCLEOTIDE SEQUENCE</scope>
    <source>
        <strain evidence="3">CBS 333.67</strain>
    </source>
</reference>
<evidence type="ECO:0000256" key="1">
    <source>
        <dbReference type="SAM" id="MobiDB-lite"/>
    </source>
</evidence>
<name>A0AAJ0H1T9_9PEZI</name>
<proteinExistence type="predicted"/>
<comment type="caution">
    <text evidence="3">The sequence shown here is derived from an EMBL/GenBank/DDBJ whole genome shotgun (WGS) entry which is preliminary data.</text>
</comment>
<dbReference type="EMBL" id="JAUDZG010000001">
    <property type="protein sequence ID" value="KAK3309975.1"/>
    <property type="molecule type" value="Genomic_DNA"/>
</dbReference>
<evidence type="ECO:0000259" key="2">
    <source>
        <dbReference type="Pfam" id="PF20516"/>
    </source>
</evidence>
<evidence type="ECO:0000313" key="4">
    <source>
        <dbReference type="Proteomes" id="UP001273166"/>
    </source>
</evidence>
<evidence type="ECO:0000313" key="3">
    <source>
        <dbReference type="EMBL" id="KAK3309975.1"/>
    </source>
</evidence>
<dbReference type="AlphaFoldDB" id="A0AAJ0H1T9"/>
<keyword evidence="4" id="KW-1185">Reference proteome</keyword>
<dbReference type="InterPro" id="IPR046797">
    <property type="entry name" value="PDDEXK_12"/>
</dbReference>
<gene>
    <name evidence="3" type="ORF">B0T15DRAFT_506695</name>
</gene>
<dbReference type="RefSeq" id="XP_062725755.1">
    <property type="nucleotide sequence ID" value="XM_062867598.1"/>
</dbReference>
<feature type="region of interest" description="Disordered" evidence="1">
    <location>
        <begin position="195"/>
        <end position="217"/>
    </location>
</feature>
<dbReference type="Pfam" id="PF20516">
    <property type="entry name" value="PDDEXK_12"/>
    <property type="match status" value="1"/>
</dbReference>
<reference evidence="3" key="1">
    <citation type="journal article" date="2023" name="Mol. Phylogenet. Evol.">
        <title>Genome-scale phylogeny and comparative genomics of the fungal order Sordariales.</title>
        <authorList>
            <person name="Hensen N."/>
            <person name="Bonometti L."/>
            <person name="Westerberg I."/>
            <person name="Brannstrom I.O."/>
            <person name="Guillou S."/>
            <person name="Cros-Aarteil S."/>
            <person name="Calhoun S."/>
            <person name="Haridas S."/>
            <person name="Kuo A."/>
            <person name="Mondo S."/>
            <person name="Pangilinan J."/>
            <person name="Riley R."/>
            <person name="LaButti K."/>
            <person name="Andreopoulos B."/>
            <person name="Lipzen A."/>
            <person name="Chen C."/>
            <person name="Yan M."/>
            <person name="Daum C."/>
            <person name="Ng V."/>
            <person name="Clum A."/>
            <person name="Steindorff A."/>
            <person name="Ohm R.A."/>
            <person name="Martin F."/>
            <person name="Silar P."/>
            <person name="Natvig D.O."/>
            <person name="Lalanne C."/>
            <person name="Gautier V."/>
            <person name="Ament-Velasquez S.L."/>
            <person name="Kruys A."/>
            <person name="Hutchinson M.I."/>
            <person name="Powell A.J."/>
            <person name="Barry K."/>
            <person name="Miller A.N."/>
            <person name="Grigoriev I.V."/>
            <person name="Debuchy R."/>
            <person name="Gladieux P."/>
            <person name="Hiltunen Thoren M."/>
            <person name="Johannesson H."/>
        </authorList>
    </citation>
    <scope>NUCLEOTIDE SEQUENCE</scope>
    <source>
        <strain evidence="3">CBS 333.67</strain>
    </source>
</reference>
<protein>
    <recommendedName>
        <fullName evidence="2">PD-(D/E)XK nuclease-like domain-containing protein</fullName>
    </recommendedName>
</protein>
<feature type="domain" description="PD-(D/E)XK nuclease-like" evidence="2">
    <location>
        <begin position="201"/>
        <end position="460"/>
    </location>
</feature>
<accession>A0AAJ0H1T9</accession>
<organism evidence="3 4">
    <name type="scientific">Chaetomium strumarium</name>
    <dbReference type="NCBI Taxonomy" id="1170767"/>
    <lineage>
        <taxon>Eukaryota</taxon>
        <taxon>Fungi</taxon>
        <taxon>Dikarya</taxon>
        <taxon>Ascomycota</taxon>
        <taxon>Pezizomycotina</taxon>
        <taxon>Sordariomycetes</taxon>
        <taxon>Sordariomycetidae</taxon>
        <taxon>Sordariales</taxon>
        <taxon>Chaetomiaceae</taxon>
        <taxon>Chaetomium</taxon>
    </lineage>
</organism>
<dbReference type="GeneID" id="87886427"/>
<sequence>MQHDPSQAGRRLFVNQWLDSIIISEADTPLASSLSLPCSVKKRKRKFAPRSDIVNDNDDLAAHQPIMSTPPRLLRSGRARPWATRGCICPIIGHVGQLGKHHKHIGKARASARSNSPTKKPQELRALQKPILFVNMGDGAQALLHEDVTELYKSLSNITYRMNIFPGEAEAEINKAAETEFPPFCFRAAAAGVRGAQQEQQGDGNGRTGMRREEQEDKGRALAELRLLRKLLRAAVQCQHMGSSDAERNVLVHGPILQHALEMHAPHVNTAVVTTAAIAKPFIPRMGEHAATEFVEKKMVDFALVLDLAAAAGEGNGRQDWYSDLNGTINRVVESQPVGEATVNQSLYGPMCYRPVAVSIETRTGGGGSSAVEGRTQLAAWTAAWHERVKRFQREGGERVVTLPLILVNEHAWQLSFACDRGDRLEIVGHMTLGETNSLSGMYQLVAAVGELGRWIEGPFARWIARILGGPSVILPMAPSKEGCNNSETCQKSETVTVGCVRHGLRTAPVI</sequence>
<dbReference type="Proteomes" id="UP001273166">
    <property type="component" value="Unassembled WGS sequence"/>
</dbReference>